<dbReference type="Gene3D" id="3.30.450.20">
    <property type="entry name" value="PAS domain"/>
    <property type="match status" value="1"/>
</dbReference>
<dbReference type="Proteomes" id="UP000664167">
    <property type="component" value="Unassembled WGS sequence"/>
</dbReference>
<comment type="caution">
    <text evidence="2">The sequence shown here is derived from an EMBL/GenBank/DDBJ whole genome shotgun (WGS) entry which is preliminary data.</text>
</comment>
<gene>
    <name evidence="2" type="ORF">J0695_39300</name>
</gene>
<dbReference type="InterPro" id="IPR035965">
    <property type="entry name" value="PAS-like_dom_sf"/>
</dbReference>
<feature type="domain" description="PAS" evidence="1">
    <location>
        <begin position="8"/>
        <end position="46"/>
    </location>
</feature>
<feature type="non-terminal residue" evidence="2">
    <location>
        <position position="46"/>
    </location>
</feature>
<sequence>MGYTGDTDTDVLLGMADRAPDGIVIIDSEGLSRYWNQGAERNFGYT</sequence>
<dbReference type="SUPFAM" id="SSF55785">
    <property type="entry name" value="PYP-like sensor domain (PAS domain)"/>
    <property type="match status" value="1"/>
</dbReference>
<protein>
    <submittedName>
        <fullName evidence="2">PAS domain S-box protein</fullName>
    </submittedName>
</protein>
<evidence type="ECO:0000313" key="2">
    <source>
        <dbReference type="EMBL" id="MBO0517752.1"/>
    </source>
</evidence>
<dbReference type="AlphaFoldDB" id="A0A939FHZ9"/>
<dbReference type="NCBIfam" id="TIGR00229">
    <property type="entry name" value="sensory_box"/>
    <property type="match status" value="1"/>
</dbReference>
<reference evidence="2" key="1">
    <citation type="submission" date="2021-03" db="EMBL/GenBank/DDBJ databases">
        <title>Streptomyces poriferae sp. nov., a novel marine sponge-derived Actinobacteria species with anti-MRSA activity.</title>
        <authorList>
            <person name="Sandoval-Powers M."/>
            <person name="Kralova S."/>
            <person name="Nguyen G.-S."/>
            <person name="Fawwal D."/>
            <person name="Degnes K."/>
            <person name="Klinkenberg G."/>
            <person name="Sletta H."/>
            <person name="Wentzel A."/>
            <person name="Liles M.R."/>
        </authorList>
    </citation>
    <scope>NUCLEOTIDE SEQUENCE</scope>
    <source>
        <strain evidence="2">DSM 41794</strain>
    </source>
</reference>
<proteinExistence type="predicted"/>
<organism evidence="2 3">
    <name type="scientific">Streptomyces beijiangensis</name>
    <dbReference type="NCBI Taxonomy" id="163361"/>
    <lineage>
        <taxon>Bacteria</taxon>
        <taxon>Bacillati</taxon>
        <taxon>Actinomycetota</taxon>
        <taxon>Actinomycetes</taxon>
        <taxon>Kitasatosporales</taxon>
        <taxon>Streptomycetaceae</taxon>
        <taxon>Streptomyces</taxon>
    </lineage>
</organism>
<dbReference type="InterPro" id="IPR000014">
    <property type="entry name" value="PAS"/>
</dbReference>
<accession>A0A939FHZ9</accession>
<dbReference type="EMBL" id="JAFLRJ010000825">
    <property type="protein sequence ID" value="MBO0517752.1"/>
    <property type="molecule type" value="Genomic_DNA"/>
</dbReference>
<evidence type="ECO:0000259" key="1">
    <source>
        <dbReference type="PROSITE" id="PS50112"/>
    </source>
</evidence>
<keyword evidence="3" id="KW-1185">Reference proteome</keyword>
<name>A0A939FHZ9_9ACTN</name>
<evidence type="ECO:0000313" key="3">
    <source>
        <dbReference type="Proteomes" id="UP000664167"/>
    </source>
</evidence>
<dbReference type="CDD" id="cd00130">
    <property type="entry name" value="PAS"/>
    <property type="match status" value="1"/>
</dbReference>
<dbReference type="PROSITE" id="PS50112">
    <property type="entry name" value="PAS"/>
    <property type="match status" value="1"/>
</dbReference>